<dbReference type="InterPro" id="IPR036685">
    <property type="entry name" value="YehU-like_sf"/>
</dbReference>
<dbReference type="Proteomes" id="UP000027154">
    <property type="component" value="Unassembled WGS sequence"/>
</dbReference>
<evidence type="ECO:0000313" key="6">
    <source>
        <dbReference type="Proteomes" id="UP000322915"/>
    </source>
</evidence>
<protein>
    <submittedName>
        <fullName evidence="3">YheU family protein</fullName>
    </submittedName>
</protein>
<dbReference type="EMBL" id="JJNZ01000038">
    <property type="protein sequence ID" value="KDC50504.1"/>
    <property type="molecule type" value="Genomic_DNA"/>
</dbReference>
<comment type="similarity">
    <text evidence="1">Belongs to the UPF0270 family.</text>
</comment>
<sequence>MIIPFEQLDKDTLYNLIESYVLREGTDYGEIEASIESKVNQVKLQLKNGEAMVFFSELHESVTIISKGEFKALQSEEHQAESFD</sequence>
<dbReference type="Gene3D" id="1.10.10.610">
    <property type="entry name" value="YehU-like"/>
    <property type="match status" value="1"/>
</dbReference>
<reference evidence="4 5" key="1">
    <citation type="submission" date="2014-04" db="EMBL/GenBank/DDBJ databases">
        <title>Pseudoalteromonas galatheae sp. nov., isolated from a deep-sea polychaete near Canal Concepcion, Chile.</title>
        <authorList>
            <person name="Machado H.R."/>
            <person name="Gram L."/>
            <person name="Vynne N.G."/>
        </authorList>
    </citation>
    <scope>NUCLEOTIDE SEQUENCE [LARGE SCALE GENOMIC DNA]</scope>
    <source>
        <strain evidence="4 5">KMM216</strain>
    </source>
</reference>
<evidence type="ECO:0000313" key="2">
    <source>
        <dbReference type="EMBL" id="KAA1157584.1"/>
    </source>
</evidence>
<keyword evidence="6" id="KW-1185">Reference proteome</keyword>
<dbReference type="PIRSF" id="PIRSF006169">
    <property type="entry name" value="UCP006169"/>
    <property type="match status" value="1"/>
</dbReference>
<dbReference type="InterPro" id="IPR010648">
    <property type="entry name" value="UPF0270"/>
</dbReference>
<accession>A0A063KM14</accession>
<dbReference type="EMBL" id="SEUJ01000066">
    <property type="protein sequence ID" value="KAA1157584.1"/>
    <property type="molecule type" value="Genomic_DNA"/>
</dbReference>
<dbReference type="RefSeq" id="WP_008138653.1">
    <property type="nucleotide sequence ID" value="NZ_JBBMQV010000006.1"/>
</dbReference>
<evidence type="ECO:0000313" key="5">
    <source>
        <dbReference type="Proteomes" id="UP000027154"/>
    </source>
</evidence>
<evidence type="ECO:0000313" key="3">
    <source>
        <dbReference type="EMBL" id="KAA1164456.1"/>
    </source>
</evidence>
<gene>
    <name evidence="4" type="ORF">DC53_12680</name>
    <name evidence="3" type="ORF">EU508_01845</name>
    <name evidence="2" type="ORF">EU509_08160</name>
</gene>
<comment type="caution">
    <text evidence="3">The sequence shown here is derived from an EMBL/GenBank/DDBJ whole genome shotgun (WGS) entry which is preliminary data.</text>
</comment>
<dbReference type="Proteomes" id="UP000324162">
    <property type="component" value="Unassembled WGS sequence"/>
</dbReference>
<dbReference type="AlphaFoldDB" id="A0A063KM14"/>
<evidence type="ECO:0000313" key="7">
    <source>
        <dbReference type="Proteomes" id="UP000324162"/>
    </source>
</evidence>
<dbReference type="OrthoDB" id="6120729at2"/>
<organism evidence="3 7">
    <name type="scientific">Pseudoalteromonas fuliginea</name>
    <dbReference type="NCBI Taxonomy" id="1872678"/>
    <lineage>
        <taxon>Bacteria</taxon>
        <taxon>Pseudomonadati</taxon>
        <taxon>Pseudomonadota</taxon>
        <taxon>Gammaproteobacteria</taxon>
        <taxon>Alteromonadales</taxon>
        <taxon>Pseudoalteromonadaceae</taxon>
        <taxon>Pseudoalteromonas</taxon>
    </lineage>
</organism>
<dbReference type="Pfam" id="PF06794">
    <property type="entry name" value="UPF0270"/>
    <property type="match status" value="1"/>
</dbReference>
<dbReference type="EMBL" id="SEUK01000037">
    <property type="protein sequence ID" value="KAA1164456.1"/>
    <property type="molecule type" value="Genomic_DNA"/>
</dbReference>
<evidence type="ECO:0000313" key="4">
    <source>
        <dbReference type="EMBL" id="KDC50504.1"/>
    </source>
</evidence>
<evidence type="ECO:0000256" key="1">
    <source>
        <dbReference type="ARBA" id="ARBA00006450"/>
    </source>
</evidence>
<dbReference type="Proteomes" id="UP000322915">
    <property type="component" value="Unassembled WGS sequence"/>
</dbReference>
<dbReference type="SUPFAM" id="SSF118001">
    <property type="entry name" value="YehU-like"/>
    <property type="match status" value="1"/>
</dbReference>
<name>A0A063KM14_9GAMM</name>
<proteinExistence type="inferred from homology"/>
<dbReference type="NCBIfam" id="NF003438">
    <property type="entry name" value="PRK04966.1"/>
    <property type="match status" value="1"/>
</dbReference>
<reference evidence="6 7" key="2">
    <citation type="submission" date="2019-01" db="EMBL/GenBank/DDBJ databases">
        <title>Genome sequences of marine Pseudoalteromonas species.</title>
        <authorList>
            <person name="Boraston A.B."/>
            <person name="Hehemann J.-H."/>
            <person name="Vickers C.J."/>
            <person name="Salama-Alber O."/>
            <person name="Abe K."/>
            <person name="Hettle A.J."/>
        </authorList>
    </citation>
    <scope>NUCLEOTIDE SEQUENCE [LARGE SCALE GENOMIC DNA]</scope>
    <source>
        <strain evidence="3 7">PS42</strain>
        <strain evidence="2 6">PS47</strain>
    </source>
</reference>